<dbReference type="Proteomes" id="UP000318483">
    <property type="component" value="Chromosome"/>
</dbReference>
<evidence type="ECO:0000313" key="3">
    <source>
        <dbReference type="Proteomes" id="UP000318483"/>
    </source>
</evidence>
<dbReference type="GO" id="GO:0016491">
    <property type="term" value="F:oxidoreductase activity"/>
    <property type="evidence" value="ECO:0007669"/>
    <property type="project" value="InterPro"/>
</dbReference>
<dbReference type="EMBL" id="CP042261">
    <property type="protein sequence ID" value="QDY69894.1"/>
    <property type="molecule type" value="Genomic_DNA"/>
</dbReference>
<dbReference type="OrthoDB" id="9812295at2"/>
<dbReference type="KEGG" id="lit:FPZ52_09875"/>
<evidence type="ECO:0000259" key="1">
    <source>
        <dbReference type="Pfam" id="PF03358"/>
    </source>
</evidence>
<accession>A0A5B8IW65</accession>
<protein>
    <submittedName>
        <fullName evidence="2">NAD(P)H-dependent oxidoreductase</fullName>
    </submittedName>
</protein>
<proteinExistence type="predicted"/>
<dbReference type="GO" id="GO:0010181">
    <property type="term" value="F:FMN binding"/>
    <property type="evidence" value="ECO:0007669"/>
    <property type="project" value="TreeGrafter"/>
</dbReference>
<dbReference type="GO" id="GO:0005829">
    <property type="term" value="C:cytosol"/>
    <property type="evidence" value="ECO:0007669"/>
    <property type="project" value="TreeGrafter"/>
</dbReference>
<name>A0A5B8IW65_9RHOB</name>
<dbReference type="SUPFAM" id="SSF52218">
    <property type="entry name" value="Flavoproteins"/>
    <property type="match status" value="1"/>
</dbReference>
<evidence type="ECO:0000313" key="2">
    <source>
        <dbReference type="EMBL" id="QDY69894.1"/>
    </source>
</evidence>
<dbReference type="Pfam" id="PF03358">
    <property type="entry name" value="FMN_red"/>
    <property type="match status" value="1"/>
</dbReference>
<dbReference type="RefSeq" id="WP_146365270.1">
    <property type="nucleotide sequence ID" value="NZ_CP042261.1"/>
</dbReference>
<dbReference type="InterPro" id="IPR005025">
    <property type="entry name" value="FMN_Rdtase-like_dom"/>
</dbReference>
<sequence>MKELNLVGLCGSLRTKSFNRKLLNEAVRVFGPSAYSEGNLRLPLYDGDLEDRDGIPGDVQTLANQIAAADAVIIAAPEYNKSITGVLKNALDWISRTDGNPWHGKPVALISAAGGREGGARSQFAVRLCLAPFRLNLIPGPEVLVAGPTKEFDADGHLNNDRYLKALEEQMRLLRDASSIGKGSDRAA</sequence>
<gene>
    <name evidence="2" type="ORF">FPZ52_09875</name>
</gene>
<dbReference type="InterPro" id="IPR050712">
    <property type="entry name" value="NAD(P)H-dep_reductase"/>
</dbReference>
<organism evidence="2 3">
    <name type="scientific">Qingshengfaniella alkalisoli</name>
    <dbReference type="NCBI Taxonomy" id="2599296"/>
    <lineage>
        <taxon>Bacteria</taxon>
        <taxon>Pseudomonadati</taxon>
        <taxon>Pseudomonadota</taxon>
        <taxon>Alphaproteobacteria</taxon>
        <taxon>Rhodobacterales</taxon>
        <taxon>Paracoccaceae</taxon>
        <taxon>Qingshengfaniella</taxon>
    </lineage>
</organism>
<dbReference type="PANTHER" id="PTHR30543">
    <property type="entry name" value="CHROMATE REDUCTASE"/>
    <property type="match status" value="1"/>
</dbReference>
<keyword evidence="3" id="KW-1185">Reference proteome</keyword>
<dbReference type="InterPro" id="IPR029039">
    <property type="entry name" value="Flavoprotein-like_sf"/>
</dbReference>
<dbReference type="AlphaFoldDB" id="A0A5B8IW65"/>
<reference evidence="2 3" key="1">
    <citation type="submission" date="2019-07" db="EMBL/GenBank/DDBJ databases">
        <title>Litoreibacter alkalisoli sp. nov., isolated from saline-alkaline soil.</title>
        <authorList>
            <person name="Wang S."/>
            <person name="Xu L."/>
            <person name="Xing Y.-T."/>
            <person name="Sun J.-Q."/>
        </authorList>
    </citation>
    <scope>NUCLEOTIDE SEQUENCE [LARGE SCALE GENOMIC DNA]</scope>
    <source>
        <strain evidence="2 3">LN3S51</strain>
    </source>
</reference>
<dbReference type="PANTHER" id="PTHR30543:SF21">
    <property type="entry name" value="NAD(P)H-DEPENDENT FMN REDUCTASE LOT6"/>
    <property type="match status" value="1"/>
</dbReference>
<feature type="domain" description="NADPH-dependent FMN reductase-like" evidence="1">
    <location>
        <begin position="5"/>
        <end position="146"/>
    </location>
</feature>
<dbReference type="Gene3D" id="3.40.50.360">
    <property type="match status" value="1"/>
</dbReference>